<name>A0A9K3NEY2_HELAN</name>
<reference evidence="1" key="2">
    <citation type="submission" date="2020-06" db="EMBL/GenBank/DDBJ databases">
        <title>Helianthus annuus Genome sequencing and assembly Release 2.</title>
        <authorList>
            <person name="Gouzy J."/>
            <person name="Langlade N."/>
            <person name="Munos S."/>
        </authorList>
    </citation>
    <scope>NUCLEOTIDE SEQUENCE</scope>
    <source>
        <tissue evidence="1">Leaves</tissue>
    </source>
</reference>
<evidence type="ECO:0008006" key="3">
    <source>
        <dbReference type="Google" id="ProtNLM"/>
    </source>
</evidence>
<dbReference type="AlphaFoldDB" id="A0A9K3NEY2"/>
<dbReference type="Gramene" id="mRNA:HanXRQr2_Chr07g0285501">
    <property type="protein sequence ID" value="CDS:HanXRQr2_Chr07g0285501.1"/>
    <property type="gene ID" value="HanXRQr2_Chr07g0285501"/>
</dbReference>
<protein>
    <recommendedName>
        <fullName evidence="3">DUF4283 domain-containing protein</fullName>
    </recommendedName>
</protein>
<organism evidence="1 2">
    <name type="scientific">Helianthus annuus</name>
    <name type="common">Common sunflower</name>
    <dbReference type="NCBI Taxonomy" id="4232"/>
    <lineage>
        <taxon>Eukaryota</taxon>
        <taxon>Viridiplantae</taxon>
        <taxon>Streptophyta</taxon>
        <taxon>Embryophyta</taxon>
        <taxon>Tracheophyta</taxon>
        <taxon>Spermatophyta</taxon>
        <taxon>Magnoliopsida</taxon>
        <taxon>eudicotyledons</taxon>
        <taxon>Gunneridae</taxon>
        <taxon>Pentapetalae</taxon>
        <taxon>asterids</taxon>
        <taxon>campanulids</taxon>
        <taxon>Asterales</taxon>
        <taxon>Asteraceae</taxon>
        <taxon>Asteroideae</taxon>
        <taxon>Heliantheae alliance</taxon>
        <taxon>Heliantheae</taxon>
        <taxon>Helianthus</taxon>
    </lineage>
</organism>
<dbReference type="Proteomes" id="UP000215914">
    <property type="component" value="Unassembled WGS sequence"/>
</dbReference>
<evidence type="ECO:0000313" key="2">
    <source>
        <dbReference type="Proteomes" id="UP000215914"/>
    </source>
</evidence>
<sequence>MAFNDVIGVAVVGRAVDLETLVDMDRLLKIAKISYVRIQFLGGLSVLISFSEEESASKFIDSRGLWGPWFSKLEAWKGQSLPLERVAWLKMHGIPLHLLDVEVLMQVGELFGKVLHTPKSVDEDLDLSFVTVGVLAGEAARIREMVTLNWKGRSFRV</sequence>
<comment type="caution">
    <text evidence="1">The sequence shown here is derived from an EMBL/GenBank/DDBJ whole genome shotgun (WGS) entry which is preliminary data.</text>
</comment>
<accession>A0A9K3NEY2</accession>
<dbReference type="EMBL" id="MNCJ02000322">
    <property type="protein sequence ID" value="KAF5797839.1"/>
    <property type="molecule type" value="Genomic_DNA"/>
</dbReference>
<proteinExistence type="predicted"/>
<keyword evidence="2" id="KW-1185">Reference proteome</keyword>
<gene>
    <name evidence="1" type="ORF">HanXRQr2_Chr07g0285501</name>
</gene>
<evidence type="ECO:0000313" key="1">
    <source>
        <dbReference type="EMBL" id="KAF5797839.1"/>
    </source>
</evidence>
<reference evidence="1" key="1">
    <citation type="journal article" date="2017" name="Nature">
        <title>The sunflower genome provides insights into oil metabolism, flowering and Asterid evolution.</title>
        <authorList>
            <person name="Badouin H."/>
            <person name="Gouzy J."/>
            <person name="Grassa C.J."/>
            <person name="Murat F."/>
            <person name="Staton S.E."/>
            <person name="Cottret L."/>
            <person name="Lelandais-Briere C."/>
            <person name="Owens G.L."/>
            <person name="Carrere S."/>
            <person name="Mayjonade B."/>
            <person name="Legrand L."/>
            <person name="Gill N."/>
            <person name="Kane N.C."/>
            <person name="Bowers J.E."/>
            <person name="Hubner S."/>
            <person name="Bellec A."/>
            <person name="Berard A."/>
            <person name="Berges H."/>
            <person name="Blanchet N."/>
            <person name="Boniface M.C."/>
            <person name="Brunel D."/>
            <person name="Catrice O."/>
            <person name="Chaidir N."/>
            <person name="Claudel C."/>
            <person name="Donnadieu C."/>
            <person name="Faraut T."/>
            <person name="Fievet G."/>
            <person name="Helmstetter N."/>
            <person name="King M."/>
            <person name="Knapp S.J."/>
            <person name="Lai Z."/>
            <person name="Le Paslier M.C."/>
            <person name="Lippi Y."/>
            <person name="Lorenzon L."/>
            <person name="Mandel J.R."/>
            <person name="Marage G."/>
            <person name="Marchand G."/>
            <person name="Marquand E."/>
            <person name="Bret-Mestries E."/>
            <person name="Morien E."/>
            <person name="Nambeesan S."/>
            <person name="Nguyen T."/>
            <person name="Pegot-Espagnet P."/>
            <person name="Pouilly N."/>
            <person name="Raftis F."/>
            <person name="Sallet E."/>
            <person name="Schiex T."/>
            <person name="Thomas J."/>
            <person name="Vandecasteele C."/>
            <person name="Vares D."/>
            <person name="Vear F."/>
            <person name="Vautrin S."/>
            <person name="Crespi M."/>
            <person name="Mangin B."/>
            <person name="Burke J.M."/>
            <person name="Salse J."/>
            <person name="Munos S."/>
            <person name="Vincourt P."/>
            <person name="Rieseberg L.H."/>
            <person name="Langlade N.B."/>
        </authorList>
    </citation>
    <scope>NUCLEOTIDE SEQUENCE</scope>
    <source>
        <tissue evidence="1">Leaves</tissue>
    </source>
</reference>